<dbReference type="InterPro" id="IPR042572">
    <property type="entry name" value="Carn_acyl_trans_N"/>
</dbReference>
<dbReference type="GO" id="GO:0006635">
    <property type="term" value="P:fatty acid beta-oxidation"/>
    <property type="evidence" value="ECO:0007669"/>
    <property type="project" value="UniProtKB-UniPathway"/>
</dbReference>
<evidence type="ECO:0000313" key="6">
    <source>
        <dbReference type="Proteomes" id="UP000606786"/>
    </source>
</evidence>
<dbReference type="InterPro" id="IPR000542">
    <property type="entry name" value="Carn_acyl_trans"/>
</dbReference>
<comment type="pathway">
    <text evidence="1">Lipid metabolism; fatty acid beta-oxidation.</text>
</comment>
<dbReference type="OrthoDB" id="240216at2759"/>
<dbReference type="PANTHER" id="PTHR22589">
    <property type="entry name" value="CARNITINE O-ACYLTRANSFERASE"/>
    <property type="match status" value="1"/>
</dbReference>
<dbReference type="GO" id="GO:0005737">
    <property type="term" value="C:cytoplasm"/>
    <property type="evidence" value="ECO:0007669"/>
    <property type="project" value="TreeGrafter"/>
</dbReference>
<gene>
    <name evidence="5" type="ORF">CCAP1982_LOCUS3004</name>
</gene>
<organism evidence="5 6">
    <name type="scientific">Ceratitis capitata</name>
    <name type="common">Mediterranean fruit fly</name>
    <name type="synonym">Tephritis capitata</name>
    <dbReference type="NCBI Taxonomy" id="7213"/>
    <lineage>
        <taxon>Eukaryota</taxon>
        <taxon>Metazoa</taxon>
        <taxon>Ecdysozoa</taxon>
        <taxon>Arthropoda</taxon>
        <taxon>Hexapoda</taxon>
        <taxon>Insecta</taxon>
        <taxon>Pterygota</taxon>
        <taxon>Neoptera</taxon>
        <taxon>Endopterygota</taxon>
        <taxon>Diptera</taxon>
        <taxon>Brachycera</taxon>
        <taxon>Muscomorpha</taxon>
        <taxon>Tephritoidea</taxon>
        <taxon>Tephritidae</taxon>
        <taxon>Ceratitis</taxon>
        <taxon>Ceratitis</taxon>
    </lineage>
</organism>
<comment type="catalytic activity">
    <reaction evidence="3">
        <text>4,8-dimethylnonanoyl-CoA + (R)-carnitine = O-4,8-dimethylnonanoyl-(R)-carnitine + CoA</text>
        <dbReference type="Rhea" id="RHEA:44860"/>
        <dbReference type="ChEBI" id="CHEBI:16347"/>
        <dbReference type="ChEBI" id="CHEBI:57287"/>
        <dbReference type="ChEBI" id="CHEBI:77061"/>
        <dbReference type="ChEBI" id="CHEBI:84654"/>
    </reaction>
</comment>
<comment type="caution">
    <text evidence="5">The sequence shown here is derived from an EMBL/GenBank/DDBJ whole genome shotgun (WGS) entry which is preliminary data.</text>
</comment>
<keyword evidence="2" id="KW-0808">Transferase</keyword>
<evidence type="ECO:0000256" key="2">
    <source>
        <dbReference type="ARBA" id="ARBA00023315"/>
    </source>
</evidence>
<evidence type="ECO:0000313" key="5">
    <source>
        <dbReference type="EMBL" id="CAD6994243.1"/>
    </source>
</evidence>
<proteinExistence type="predicted"/>
<dbReference type="SUPFAM" id="SSF52777">
    <property type="entry name" value="CoA-dependent acyltransferases"/>
    <property type="match status" value="1"/>
</dbReference>
<dbReference type="PANTHER" id="PTHR22589:SF14">
    <property type="entry name" value="CHOLINE O-ACETYLTRANSFERASE"/>
    <property type="match status" value="1"/>
</dbReference>
<dbReference type="Proteomes" id="UP000606786">
    <property type="component" value="Unassembled WGS sequence"/>
</dbReference>
<reference evidence="5" key="1">
    <citation type="submission" date="2020-11" db="EMBL/GenBank/DDBJ databases">
        <authorList>
            <person name="Whitehead M."/>
        </authorList>
    </citation>
    <scope>NUCLEOTIDE SEQUENCE</scope>
    <source>
        <strain evidence="5">EGII</strain>
    </source>
</reference>
<sequence>GWRDSLLSIPKKWLSTAESVDEFGFPCTLPKIPVPPLEETMANYIRAIEAFTPPAKLECAKQLVKKFAAPDGIGPKCHQYLMDKREAEDNWVSSQEEKLNMIVSSN</sequence>
<accession>A0A811UA92</accession>
<keyword evidence="6" id="KW-1185">Reference proteome</keyword>
<dbReference type="GO" id="GO:0007274">
    <property type="term" value="P:neuromuscular synaptic transmission"/>
    <property type="evidence" value="ECO:0007669"/>
    <property type="project" value="TreeGrafter"/>
</dbReference>
<dbReference type="GO" id="GO:0008292">
    <property type="term" value="P:acetylcholine biosynthetic process"/>
    <property type="evidence" value="ECO:0007669"/>
    <property type="project" value="TreeGrafter"/>
</dbReference>
<dbReference type="UniPathway" id="UPA00659"/>
<dbReference type="Pfam" id="PF00755">
    <property type="entry name" value="Carn_acyltransf"/>
    <property type="match status" value="1"/>
</dbReference>
<dbReference type="GO" id="GO:0004102">
    <property type="term" value="F:choline O-acetyltransferase activity"/>
    <property type="evidence" value="ECO:0007669"/>
    <property type="project" value="TreeGrafter"/>
</dbReference>
<protein>
    <submittedName>
        <fullName evidence="5">(Mediterranean fruit fly) hypothetical protein</fullName>
    </submittedName>
</protein>
<keyword evidence="2" id="KW-0012">Acyltransferase</keyword>
<dbReference type="GO" id="GO:0043005">
    <property type="term" value="C:neuron projection"/>
    <property type="evidence" value="ECO:0007669"/>
    <property type="project" value="TreeGrafter"/>
</dbReference>
<feature type="domain" description="Choline/carnitine acyltransferase" evidence="4">
    <location>
        <begin position="33"/>
        <end position="94"/>
    </location>
</feature>
<evidence type="ECO:0000256" key="3">
    <source>
        <dbReference type="ARBA" id="ARBA00048999"/>
    </source>
</evidence>
<name>A0A811UA92_CERCA</name>
<dbReference type="GO" id="GO:0045202">
    <property type="term" value="C:synapse"/>
    <property type="evidence" value="ECO:0007669"/>
    <property type="project" value="GOC"/>
</dbReference>
<evidence type="ECO:0000256" key="1">
    <source>
        <dbReference type="ARBA" id="ARBA00005005"/>
    </source>
</evidence>
<feature type="non-terminal residue" evidence="5">
    <location>
        <position position="106"/>
    </location>
</feature>
<dbReference type="AlphaFoldDB" id="A0A811UA92"/>
<dbReference type="Gene3D" id="1.10.275.20">
    <property type="entry name" value="Choline/Carnitine o-acyltransferase"/>
    <property type="match status" value="1"/>
</dbReference>
<dbReference type="EMBL" id="CAJHJT010000001">
    <property type="protein sequence ID" value="CAD6994243.1"/>
    <property type="molecule type" value="Genomic_DNA"/>
</dbReference>
<evidence type="ECO:0000259" key="4">
    <source>
        <dbReference type="Pfam" id="PF00755"/>
    </source>
</evidence>
<dbReference type="InterPro" id="IPR039551">
    <property type="entry name" value="Cho/carn_acyl_trans"/>
</dbReference>